<evidence type="ECO:0000256" key="1">
    <source>
        <dbReference type="SAM" id="MobiDB-lite"/>
    </source>
</evidence>
<organism evidence="2 3">
    <name type="scientific">Symbiodinium necroappetens</name>
    <dbReference type="NCBI Taxonomy" id="1628268"/>
    <lineage>
        <taxon>Eukaryota</taxon>
        <taxon>Sar</taxon>
        <taxon>Alveolata</taxon>
        <taxon>Dinophyceae</taxon>
        <taxon>Suessiales</taxon>
        <taxon>Symbiodiniaceae</taxon>
        <taxon>Symbiodinium</taxon>
    </lineage>
</organism>
<name>A0A813CJY9_9DINO</name>
<accession>A0A813CJY9</accession>
<feature type="region of interest" description="Disordered" evidence="1">
    <location>
        <begin position="92"/>
        <end position="115"/>
    </location>
</feature>
<dbReference type="Proteomes" id="UP000601435">
    <property type="component" value="Unassembled WGS sequence"/>
</dbReference>
<dbReference type="EMBL" id="CAJNJA010097509">
    <property type="protein sequence ID" value="CAE7942710.1"/>
    <property type="molecule type" value="Genomic_DNA"/>
</dbReference>
<keyword evidence="3" id="KW-1185">Reference proteome</keyword>
<feature type="compositionally biased region" description="Low complexity" evidence="1">
    <location>
        <begin position="92"/>
        <end position="101"/>
    </location>
</feature>
<gene>
    <name evidence="2" type="primary">Rcc1</name>
    <name evidence="2" type="ORF">SNEC2469_LOCUS34769</name>
</gene>
<evidence type="ECO:0000313" key="3">
    <source>
        <dbReference type="Proteomes" id="UP000601435"/>
    </source>
</evidence>
<protein>
    <submittedName>
        <fullName evidence="2">Rcc1 protein</fullName>
    </submittedName>
</protein>
<evidence type="ECO:0000313" key="2">
    <source>
        <dbReference type="EMBL" id="CAE7942710.1"/>
    </source>
</evidence>
<comment type="caution">
    <text evidence="2">The sequence shown here is derived from an EMBL/GenBank/DDBJ whole genome shotgun (WGS) entry which is preliminary data.</text>
</comment>
<reference evidence="2" key="1">
    <citation type="submission" date="2021-02" db="EMBL/GenBank/DDBJ databases">
        <authorList>
            <person name="Dougan E. K."/>
            <person name="Rhodes N."/>
            <person name="Thang M."/>
            <person name="Chan C."/>
        </authorList>
    </citation>
    <scope>NUCLEOTIDE SEQUENCE</scope>
</reference>
<proteinExistence type="predicted"/>
<sequence length="242" mass="25888">VTFRSNTNDIWRSGSTCPGACGTKDLADIAEKACEGHGRCLRPGIVGNGYDHRGRGYLPVRSLRGAASTVLAAPRKLRTVLTHDGVAHVGSSVSDVVSSDPASEEESHREGSRRWRAGFGRDAGKLILAWESVKPTDFNVGGDITSGTVSGFSTGAAAQSIAESMVPPHGNSFAGFAILDDGKWKWGTCSLCWDEGDHKHLRDGSRCRRSHRGAVYSLGCSDAAAIVGTVARWMWRHIKLIL</sequence>
<feature type="non-terminal residue" evidence="2">
    <location>
        <position position="1"/>
    </location>
</feature>
<dbReference type="AlphaFoldDB" id="A0A813CJY9"/>